<dbReference type="InterPro" id="IPR014942">
    <property type="entry name" value="AbiEii"/>
</dbReference>
<gene>
    <name evidence="1" type="ORF">A3A44_02660</name>
</gene>
<sequence length="222" mass="26559">MARQKEILTAEQKEFLELVSRENYFTKNYYLTGGTALAAFYLRHRFSEDIDLFSEQEVHLPSVRTFIGKVQKILEIRKVDYRQFLGLHTFQLYFSARKILKVDFSYYPFPRIEKGATYKRLPVDSILDIAVNKVHTIAMQPRARDFIDIYFIIKEKNYRFNDLLRKATAKFDWHIDALQLGSRLLQAREVVDFPRMIRKIDDREWQDFFLKEAKKLKAEIIS</sequence>
<evidence type="ECO:0000313" key="2">
    <source>
        <dbReference type="Proteomes" id="UP000178977"/>
    </source>
</evidence>
<name>A0A1G2LDS2_9BACT</name>
<dbReference type="Gene3D" id="3.10.450.620">
    <property type="entry name" value="JHP933, nucleotidyltransferase-like core domain"/>
    <property type="match status" value="1"/>
</dbReference>
<comment type="caution">
    <text evidence="1">The sequence shown here is derived from an EMBL/GenBank/DDBJ whole genome shotgun (WGS) entry which is preliminary data.</text>
</comment>
<organism evidence="1 2">
    <name type="scientific">Candidatus Sungbacteria bacterium RIFCSPLOWO2_01_FULL_60_25</name>
    <dbReference type="NCBI Taxonomy" id="1802281"/>
    <lineage>
        <taxon>Bacteria</taxon>
        <taxon>Candidatus Sungiibacteriota</taxon>
    </lineage>
</organism>
<dbReference type="EMBL" id="MHQT01000013">
    <property type="protein sequence ID" value="OHA09767.1"/>
    <property type="molecule type" value="Genomic_DNA"/>
</dbReference>
<evidence type="ECO:0008006" key="3">
    <source>
        <dbReference type="Google" id="ProtNLM"/>
    </source>
</evidence>
<evidence type="ECO:0000313" key="1">
    <source>
        <dbReference type="EMBL" id="OHA09767.1"/>
    </source>
</evidence>
<protein>
    <recommendedName>
        <fullName evidence="3">Nucleotidyl transferase AbiEii/AbiGii toxin family protein</fullName>
    </recommendedName>
</protein>
<reference evidence="1 2" key="1">
    <citation type="journal article" date="2016" name="Nat. Commun.">
        <title>Thousands of microbial genomes shed light on interconnected biogeochemical processes in an aquifer system.</title>
        <authorList>
            <person name="Anantharaman K."/>
            <person name="Brown C.T."/>
            <person name="Hug L.A."/>
            <person name="Sharon I."/>
            <person name="Castelle C.J."/>
            <person name="Probst A.J."/>
            <person name="Thomas B.C."/>
            <person name="Singh A."/>
            <person name="Wilkins M.J."/>
            <person name="Karaoz U."/>
            <person name="Brodie E.L."/>
            <person name="Williams K.H."/>
            <person name="Hubbard S.S."/>
            <person name="Banfield J.F."/>
        </authorList>
    </citation>
    <scope>NUCLEOTIDE SEQUENCE [LARGE SCALE GENOMIC DNA]</scope>
</reference>
<dbReference type="Proteomes" id="UP000178977">
    <property type="component" value="Unassembled WGS sequence"/>
</dbReference>
<dbReference type="Pfam" id="PF08843">
    <property type="entry name" value="AbiEii"/>
    <property type="match status" value="1"/>
</dbReference>
<dbReference type="STRING" id="1802281.A3A44_02660"/>
<proteinExistence type="predicted"/>
<dbReference type="AlphaFoldDB" id="A0A1G2LDS2"/>
<accession>A0A1G2LDS2</accession>